<feature type="signal peptide" evidence="1">
    <location>
        <begin position="1"/>
        <end position="19"/>
    </location>
</feature>
<proteinExistence type="predicted"/>
<dbReference type="OrthoDB" id="1204817at2"/>
<dbReference type="AlphaFoldDB" id="A0A5R9Q4Z0"/>
<dbReference type="RefSeq" id="WP_138479035.1">
    <property type="nucleotide sequence ID" value="NZ_PPSW01000007.1"/>
</dbReference>
<dbReference type="InterPro" id="IPR031025">
    <property type="entry name" value="LruC_dom"/>
</dbReference>
<comment type="caution">
    <text evidence="3">The sequence shown here is derived from an EMBL/GenBank/DDBJ whole genome shotgun (WGS) entry which is preliminary data.</text>
</comment>
<dbReference type="Proteomes" id="UP000309186">
    <property type="component" value="Unassembled WGS sequence"/>
</dbReference>
<evidence type="ECO:0000259" key="2">
    <source>
        <dbReference type="Pfam" id="PF16130"/>
    </source>
</evidence>
<organism evidence="3 4">
    <name type="scientific">Pseudoalteromonas phenolica</name>
    <dbReference type="NCBI Taxonomy" id="161398"/>
    <lineage>
        <taxon>Bacteria</taxon>
        <taxon>Pseudomonadati</taxon>
        <taxon>Pseudomonadota</taxon>
        <taxon>Gammaproteobacteria</taxon>
        <taxon>Alteromonadales</taxon>
        <taxon>Pseudoalteromonadaceae</taxon>
        <taxon>Pseudoalteromonas</taxon>
    </lineage>
</organism>
<reference evidence="3 4" key="1">
    <citation type="submission" date="2018-01" db="EMBL/GenBank/DDBJ databases">
        <title>Co-occurrence of chitin degradation, pigmentation and bioactivity in marine Pseudoalteromonas.</title>
        <authorList>
            <person name="Paulsen S."/>
            <person name="Gram L."/>
            <person name="Machado H."/>
        </authorList>
    </citation>
    <scope>NUCLEOTIDE SEQUENCE [LARGE SCALE GENOMIC DNA]</scope>
    <source>
        <strain evidence="3 4">S3663</strain>
    </source>
</reference>
<gene>
    <name evidence="3" type="ORF">C1E24_04220</name>
</gene>
<dbReference type="Pfam" id="PF16130">
    <property type="entry name" value="DUF4842"/>
    <property type="match status" value="1"/>
</dbReference>
<feature type="chain" id="PRO_5024358960" evidence="1">
    <location>
        <begin position="20"/>
        <end position="508"/>
    </location>
</feature>
<feature type="domain" description="DUF4842" evidence="2">
    <location>
        <begin position="294"/>
        <end position="490"/>
    </location>
</feature>
<name>A0A5R9Q4Z0_9GAMM</name>
<keyword evidence="1" id="KW-0732">Signal</keyword>
<evidence type="ECO:0000313" key="3">
    <source>
        <dbReference type="EMBL" id="TLX48015.1"/>
    </source>
</evidence>
<dbReference type="NCBIfam" id="TIGR04456">
    <property type="entry name" value="LruC_dom"/>
    <property type="match status" value="1"/>
</dbReference>
<evidence type="ECO:0000256" key="1">
    <source>
        <dbReference type="SAM" id="SignalP"/>
    </source>
</evidence>
<protein>
    <submittedName>
        <fullName evidence="3">LruC domain-containing protein</fullName>
    </submittedName>
</protein>
<dbReference type="InterPro" id="IPR032295">
    <property type="entry name" value="DUF4842"/>
</dbReference>
<dbReference type="EMBL" id="PPSW01000007">
    <property type="protein sequence ID" value="TLX48015.1"/>
    <property type="molecule type" value="Genomic_DNA"/>
</dbReference>
<accession>A0A5R9Q4Z0</accession>
<sequence length="508" mass="56062">MKMLTLACTLSMMSAFTLALESIKLKDTINKGFGVVDILKPHARSTFKSDLTGEMLEAYKQQNAGNLVFAIDVNEAANGTEKASTQGVAVESAVLEFDMGSEVVTCNVFTTNTAAMLMKKGASQRSEYYTLIGATGSSHITPSTDGDIFGSDFGGTMTMPINSEACTGTSFDLTNVQRASLTLQFLETDDKLGDPEAFYDYSNGPEDIAILTANDVSFLNFAQIGVDEAPLVIAKSQVTEPVDSWLYYPTSDSFFVVSYEDQYPNLGDYDFNDLLVGYRVGFGFRNNDQSGELEVVSIITTGYMIARGASYDHDWYLHIPINESVSGNLTMNMFKEDSEEQLNGFPITTEVNDALDVKILANSKSLMHLSNQAFVNTLSDVEKIKGKKFSFTFNLDTPFPASALGQPPYDPYLHVLNTGQEIHLPGQVTRIASSANFGDTSNFKDENNYPYALIFPDDFYPPLEGVDIGEAYTDYLNYTLSPNQTNETWYMSPDTNKTKNIGKAFWKW</sequence>
<evidence type="ECO:0000313" key="4">
    <source>
        <dbReference type="Proteomes" id="UP000309186"/>
    </source>
</evidence>